<dbReference type="PROSITE" id="PS00188">
    <property type="entry name" value="BIOTIN"/>
    <property type="match status" value="1"/>
</dbReference>
<keyword evidence="2 7" id="KW-0444">Lipid biosynthesis</keyword>
<keyword evidence="6 7" id="KW-0092">Biotin</keyword>
<gene>
    <name evidence="10" type="ORF">ACFPCZ_01795</name>
</gene>
<evidence type="ECO:0000313" key="11">
    <source>
        <dbReference type="Proteomes" id="UP001595858"/>
    </source>
</evidence>
<name>A0ABV9SES0_9ACTN</name>
<dbReference type="Proteomes" id="UP001595858">
    <property type="component" value="Unassembled WGS sequence"/>
</dbReference>
<dbReference type="PROSITE" id="PS50968">
    <property type="entry name" value="BIOTINYL_LIPOYL"/>
    <property type="match status" value="1"/>
</dbReference>
<dbReference type="PANTHER" id="PTHR47597:SF1">
    <property type="entry name" value="IS A MEMBER OF THE PF|00364 BIOTIN-REQUIRING ENZYMES FAMILY-RELATED"/>
    <property type="match status" value="1"/>
</dbReference>
<comment type="caution">
    <text evidence="10">The sequence shown here is derived from an EMBL/GenBank/DDBJ whole genome shotgun (WGS) entry which is preliminary data.</text>
</comment>
<comment type="function">
    <text evidence="7">This protein is a component of the acetyl coenzyme A carboxylase complex; first, biotin carboxylase catalyzes the carboxylation of the carrier protein and then the transcarboxylase transfers the carboxyl group to form malonyl-CoA.</text>
</comment>
<dbReference type="InterPro" id="IPR011053">
    <property type="entry name" value="Single_hybrid_motif"/>
</dbReference>
<keyword evidence="11" id="KW-1185">Reference proteome</keyword>
<dbReference type="InterPro" id="IPR001882">
    <property type="entry name" value="Biotin_BS"/>
</dbReference>
<evidence type="ECO:0000256" key="5">
    <source>
        <dbReference type="ARBA" id="ARBA00023160"/>
    </source>
</evidence>
<evidence type="ECO:0000256" key="6">
    <source>
        <dbReference type="ARBA" id="ARBA00023267"/>
    </source>
</evidence>
<dbReference type="SUPFAM" id="SSF51230">
    <property type="entry name" value="Single hybrid motif"/>
    <property type="match status" value="1"/>
</dbReference>
<dbReference type="InterPro" id="IPR001249">
    <property type="entry name" value="AcCoA_biotinCC"/>
</dbReference>
<reference evidence="11" key="1">
    <citation type="journal article" date="2019" name="Int. J. Syst. Evol. Microbiol.">
        <title>The Global Catalogue of Microorganisms (GCM) 10K type strain sequencing project: providing services to taxonomists for standard genome sequencing and annotation.</title>
        <authorList>
            <consortium name="The Broad Institute Genomics Platform"/>
            <consortium name="The Broad Institute Genome Sequencing Center for Infectious Disease"/>
            <person name="Wu L."/>
            <person name="Ma J."/>
        </authorList>
    </citation>
    <scope>NUCLEOTIDE SEQUENCE [LARGE SCALE GENOMIC DNA]</scope>
    <source>
        <strain evidence="11">CGMCC 4.7304</strain>
    </source>
</reference>
<keyword evidence="4 7" id="KW-0443">Lipid metabolism</keyword>
<dbReference type="PANTHER" id="PTHR47597">
    <property type="entry name" value="IS A MEMBER OF THE PF|00364 BIOTIN-REQUIRING ENZYMES FAMILY-RELATED"/>
    <property type="match status" value="1"/>
</dbReference>
<dbReference type="EMBL" id="JBHSIY010000002">
    <property type="protein sequence ID" value="MFC4865353.1"/>
    <property type="molecule type" value="Genomic_DNA"/>
</dbReference>
<proteinExistence type="predicted"/>
<evidence type="ECO:0000256" key="8">
    <source>
        <dbReference type="SAM" id="MobiDB-lite"/>
    </source>
</evidence>
<dbReference type="InterPro" id="IPR053217">
    <property type="entry name" value="ACC_Biotin_Carrier"/>
</dbReference>
<protein>
    <recommendedName>
        <fullName evidence="7">Biotin carboxyl carrier protein of acetyl-CoA carboxylase</fullName>
    </recommendedName>
</protein>
<evidence type="ECO:0000256" key="7">
    <source>
        <dbReference type="RuleBase" id="RU364072"/>
    </source>
</evidence>
<dbReference type="RefSeq" id="WP_344144232.1">
    <property type="nucleotide sequence ID" value="NZ_BAAAQI010000009.1"/>
</dbReference>
<evidence type="ECO:0000313" key="10">
    <source>
        <dbReference type="EMBL" id="MFC4865353.1"/>
    </source>
</evidence>
<evidence type="ECO:0000256" key="2">
    <source>
        <dbReference type="ARBA" id="ARBA00022516"/>
    </source>
</evidence>
<comment type="pathway">
    <text evidence="1 7">Lipid metabolism; fatty acid biosynthesis.</text>
</comment>
<evidence type="ECO:0000256" key="1">
    <source>
        <dbReference type="ARBA" id="ARBA00005194"/>
    </source>
</evidence>
<accession>A0ABV9SES0</accession>
<organism evidence="10 11">
    <name type="scientific">Streptomonospora arabica</name>
    <dbReference type="NCBI Taxonomy" id="412417"/>
    <lineage>
        <taxon>Bacteria</taxon>
        <taxon>Bacillati</taxon>
        <taxon>Actinomycetota</taxon>
        <taxon>Actinomycetes</taxon>
        <taxon>Streptosporangiales</taxon>
        <taxon>Nocardiopsidaceae</taxon>
        <taxon>Streptomonospora</taxon>
    </lineage>
</organism>
<dbReference type="Gene3D" id="2.40.50.100">
    <property type="match status" value="1"/>
</dbReference>
<dbReference type="CDD" id="cd06850">
    <property type="entry name" value="biotinyl_domain"/>
    <property type="match status" value="1"/>
</dbReference>
<evidence type="ECO:0000256" key="4">
    <source>
        <dbReference type="ARBA" id="ARBA00023098"/>
    </source>
</evidence>
<feature type="domain" description="Lipoyl-binding" evidence="9">
    <location>
        <begin position="69"/>
        <end position="153"/>
    </location>
</feature>
<dbReference type="Pfam" id="PF00364">
    <property type="entry name" value="Biotin_lipoyl"/>
    <property type="match status" value="1"/>
</dbReference>
<evidence type="ECO:0000256" key="3">
    <source>
        <dbReference type="ARBA" id="ARBA00022832"/>
    </source>
</evidence>
<feature type="region of interest" description="Disordered" evidence="8">
    <location>
        <begin position="150"/>
        <end position="178"/>
    </location>
</feature>
<evidence type="ECO:0000259" key="9">
    <source>
        <dbReference type="PROSITE" id="PS50968"/>
    </source>
</evidence>
<dbReference type="NCBIfam" id="NF005457">
    <property type="entry name" value="PRK07051.1"/>
    <property type="match status" value="1"/>
</dbReference>
<dbReference type="InterPro" id="IPR000089">
    <property type="entry name" value="Biotin_lipoyl"/>
</dbReference>
<dbReference type="PRINTS" id="PR01071">
    <property type="entry name" value="ACOABIOTINCC"/>
</dbReference>
<sequence length="178" mass="18141">MSEEPDRYSEALAAVCANVPRMVATGSGPVRRLHVSAGDVSVELEWEVAEGVSGNGAGPPPALAAEQPVAQAGDSELHYVPAPLVGTFYRSPDPGAPPFAEVGDFVEQGRQVGVLEVMKLMTSVEADCSGRVVEVLVDDAEPVEYGQSLLAIEPGGPGEGEGGAAEDPRGAGETTGSA</sequence>
<keyword evidence="3 7" id="KW-0276">Fatty acid metabolism</keyword>
<keyword evidence="5 7" id="KW-0275">Fatty acid biosynthesis</keyword>